<feature type="transmembrane region" description="Helical" evidence="7">
    <location>
        <begin position="17"/>
        <end position="40"/>
    </location>
</feature>
<dbReference type="PANTHER" id="PTHR30614">
    <property type="entry name" value="MEMBRANE COMPONENT OF AMINO ACID ABC TRANSPORTER"/>
    <property type="match status" value="1"/>
</dbReference>
<gene>
    <name evidence="9" type="ORF">ACFQDH_16700</name>
</gene>
<dbReference type="EMBL" id="JBHSWH010000001">
    <property type="protein sequence ID" value="MFC6706848.1"/>
    <property type="molecule type" value="Genomic_DNA"/>
</dbReference>
<dbReference type="Gene3D" id="1.10.3720.10">
    <property type="entry name" value="MetI-like"/>
    <property type="match status" value="1"/>
</dbReference>
<evidence type="ECO:0000256" key="7">
    <source>
        <dbReference type="RuleBase" id="RU363032"/>
    </source>
</evidence>
<dbReference type="RefSeq" id="WP_382403527.1">
    <property type="nucleotide sequence ID" value="NZ_JBHSWH010000001.1"/>
</dbReference>
<evidence type="ECO:0000313" key="10">
    <source>
        <dbReference type="Proteomes" id="UP001596298"/>
    </source>
</evidence>
<dbReference type="SUPFAM" id="SSF161098">
    <property type="entry name" value="MetI-like"/>
    <property type="match status" value="1"/>
</dbReference>
<dbReference type="NCBIfam" id="TIGR01726">
    <property type="entry name" value="HEQRo_perm_3TM"/>
    <property type="match status" value="1"/>
</dbReference>
<dbReference type="Proteomes" id="UP001596298">
    <property type="component" value="Unassembled WGS sequence"/>
</dbReference>
<evidence type="ECO:0000256" key="5">
    <source>
        <dbReference type="ARBA" id="ARBA00022989"/>
    </source>
</evidence>
<evidence type="ECO:0000259" key="8">
    <source>
        <dbReference type="PROSITE" id="PS50928"/>
    </source>
</evidence>
<dbReference type="PROSITE" id="PS50928">
    <property type="entry name" value="ABC_TM1"/>
    <property type="match status" value="1"/>
</dbReference>
<feature type="transmembrane region" description="Helical" evidence="7">
    <location>
        <begin position="184"/>
        <end position="204"/>
    </location>
</feature>
<keyword evidence="2 7" id="KW-0813">Transport</keyword>
<evidence type="ECO:0000256" key="1">
    <source>
        <dbReference type="ARBA" id="ARBA00004651"/>
    </source>
</evidence>
<keyword evidence="10" id="KW-1185">Reference proteome</keyword>
<evidence type="ECO:0000256" key="3">
    <source>
        <dbReference type="ARBA" id="ARBA00022475"/>
    </source>
</evidence>
<dbReference type="InterPro" id="IPR043429">
    <property type="entry name" value="ArtM/GltK/GlnP/TcyL/YhdX-like"/>
</dbReference>
<keyword evidence="6 7" id="KW-0472">Membrane</keyword>
<dbReference type="CDD" id="cd06261">
    <property type="entry name" value="TM_PBP2"/>
    <property type="match status" value="1"/>
</dbReference>
<organism evidence="9 10">
    <name type="scientific">Flexivirga alba</name>
    <dbReference type="NCBI Taxonomy" id="702742"/>
    <lineage>
        <taxon>Bacteria</taxon>
        <taxon>Bacillati</taxon>
        <taxon>Actinomycetota</taxon>
        <taxon>Actinomycetes</taxon>
        <taxon>Micrococcales</taxon>
        <taxon>Dermacoccaceae</taxon>
        <taxon>Flexivirga</taxon>
    </lineage>
</organism>
<dbReference type="InterPro" id="IPR010065">
    <property type="entry name" value="AA_ABC_transptr_permease_3TM"/>
</dbReference>
<sequence length="213" mass="22659">MSQIIHFLPALLTGLKLTVTLVVISALAGTVIGVALGLAATCPLAPARWISAIYTNVIRGIPPLVILFFMYFALPILFPALAFSAMVTGIIGLSVYTAAYMSEIIRGSVLAVPRGQSEAADVLAMGYFLKIRYILLPQATKIALPSGVGFLISLVKASALASVIGVTELTDEGHIVSTLNNEPLTVFIVVAVLYFIISYPLALVGRHYERKLA</sequence>
<accession>A0ABW2AJ36</accession>
<dbReference type="InterPro" id="IPR000515">
    <property type="entry name" value="MetI-like"/>
</dbReference>
<dbReference type="Pfam" id="PF00528">
    <property type="entry name" value="BPD_transp_1"/>
    <property type="match status" value="1"/>
</dbReference>
<protein>
    <submittedName>
        <fullName evidence="9">Amino acid ABC transporter permease</fullName>
    </submittedName>
</protein>
<dbReference type="PANTHER" id="PTHR30614:SF34">
    <property type="entry name" value="BLR6398 PROTEIN"/>
    <property type="match status" value="1"/>
</dbReference>
<proteinExistence type="inferred from homology"/>
<evidence type="ECO:0000256" key="4">
    <source>
        <dbReference type="ARBA" id="ARBA00022692"/>
    </source>
</evidence>
<comment type="similarity">
    <text evidence="7">Belongs to the binding-protein-dependent transport system permease family.</text>
</comment>
<keyword evidence="4 7" id="KW-0812">Transmembrane</keyword>
<keyword evidence="3" id="KW-1003">Cell membrane</keyword>
<feature type="transmembrane region" description="Helical" evidence="7">
    <location>
        <begin position="80"/>
        <end position="99"/>
    </location>
</feature>
<evidence type="ECO:0000313" key="9">
    <source>
        <dbReference type="EMBL" id="MFC6706848.1"/>
    </source>
</evidence>
<dbReference type="InterPro" id="IPR035906">
    <property type="entry name" value="MetI-like_sf"/>
</dbReference>
<comment type="caution">
    <text evidence="9">The sequence shown here is derived from an EMBL/GenBank/DDBJ whole genome shotgun (WGS) entry which is preliminary data.</text>
</comment>
<name>A0ABW2AJ36_9MICO</name>
<keyword evidence="5 7" id="KW-1133">Transmembrane helix</keyword>
<comment type="subcellular location">
    <subcellularLocation>
        <location evidence="1 7">Cell membrane</location>
        <topology evidence="1 7">Multi-pass membrane protein</topology>
    </subcellularLocation>
</comment>
<evidence type="ECO:0000256" key="2">
    <source>
        <dbReference type="ARBA" id="ARBA00022448"/>
    </source>
</evidence>
<feature type="transmembrane region" description="Helical" evidence="7">
    <location>
        <begin position="142"/>
        <end position="164"/>
    </location>
</feature>
<evidence type="ECO:0000256" key="6">
    <source>
        <dbReference type="ARBA" id="ARBA00023136"/>
    </source>
</evidence>
<feature type="transmembrane region" description="Helical" evidence="7">
    <location>
        <begin position="52"/>
        <end position="74"/>
    </location>
</feature>
<reference evidence="10" key="1">
    <citation type="journal article" date="2019" name="Int. J. Syst. Evol. Microbiol.">
        <title>The Global Catalogue of Microorganisms (GCM) 10K type strain sequencing project: providing services to taxonomists for standard genome sequencing and annotation.</title>
        <authorList>
            <consortium name="The Broad Institute Genomics Platform"/>
            <consortium name="The Broad Institute Genome Sequencing Center for Infectious Disease"/>
            <person name="Wu L."/>
            <person name="Ma J."/>
        </authorList>
    </citation>
    <scope>NUCLEOTIDE SEQUENCE [LARGE SCALE GENOMIC DNA]</scope>
    <source>
        <strain evidence="10">CCUG 58127</strain>
    </source>
</reference>
<feature type="domain" description="ABC transmembrane type-1" evidence="8">
    <location>
        <begin position="15"/>
        <end position="205"/>
    </location>
</feature>